<reference evidence="2 3" key="1">
    <citation type="submission" date="2014-09" db="EMBL/GenBank/DDBJ databases">
        <title>Genome sequence of Flavobacterium aquidurense RC62.</title>
        <authorList>
            <person name="Kim J.F."/>
            <person name="Kwak M.-J."/>
        </authorList>
    </citation>
    <scope>NUCLEOTIDE SEQUENCE [LARGE SCALE GENOMIC DNA]</scope>
    <source>
        <strain evidence="2 3">RC62</strain>
    </source>
</reference>
<sequence>MYSVASAKIQLTETTEFTRLFFAVFLFFCSTFTPSKIDFYAI</sequence>
<dbReference type="Proteomes" id="UP000050443">
    <property type="component" value="Unassembled WGS sequence"/>
</dbReference>
<dbReference type="PATRIC" id="fig|362413.3.peg.1136"/>
<comment type="caution">
    <text evidence="2">The sequence shown here is derived from an EMBL/GenBank/DDBJ whole genome shotgun (WGS) entry which is preliminary data.</text>
</comment>
<dbReference type="AlphaFoldDB" id="A0A0Q0S2I6"/>
<feature type="transmembrane region" description="Helical" evidence="1">
    <location>
        <begin position="20"/>
        <end position="41"/>
    </location>
</feature>
<organism evidence="2 3">
    <name type="scientific">Flavobacterium aquidurense</name>
    <dbReference type="NCBI Taxonomy" id="362413"/>
    <lineage>
        <taxon>Bacteria</taxon>
        <taxon>Pseudomonadati</taxon>
        <taxon>Bacteroidota</taxon>
        <taxon>Flavobacteriia</taxon>
        <taxon>Flavobacteriales</taxon>
        <taxon>Flavobacteriaceae</taxon>
        <taxon>Flavobacterium</taxon>
    </lineage>
</organism>
<name>A0A0Q0S2I6_9FLAO</name>
<proteinExistence type="predicted"/>
<accession>A0A0Q0S2I6</accession>
<dbReference type="EMBL" id="JRLF01000012">
    <property type="protein sequence ID" value="KQB39480.1"/>
    <property type="molecule type" value="Genomic_DNA"/>
</dbReference>
<dbReference type="STRING" id="362413.RC62_1161"/>
<evidence type="ECO:0000256" key="1">
    <source>
        <dbReference type="SAM" id="Phobius"/>
    </source>
</evidence>
<keyword evidence="1" id="KW-0812">Transmembrane</keyword>
<gene>
    <name evidence="2" type="ORF">RC62_1161</name>
</gene>
<evidence type="ECO:0000313" key="2">
    <source>
        <dbReference type="EMBL" id="KQB39480.1"/>
    </source>
</evidence>
<evidence type="ECO:0000313" key="3">
    <source>
        <dbReference type="Proteomes" id="UP000050443"/>
    </source>
</evidence>
<keyword evidence="1" id="KW-1133">Transmembrane helix</keyword>
<keyword evidence="1" id="KW-0472">Membrane</keyword>
<protein>
    <submittedName>
        <fullName evidence="2">Uncharacterized protein</fullName>
    </submittedName>
</protein>